<keyword evidence="1" id="KW-0472">Membrane</keyword>
<keyword evidence="1" id="KW-1133">Transmembrane helix</keyword>
<dbReference type="Proteomes" id="UP000234275">
    <property type="component" value="Unassembled WGS sequence"/>
</dbReference>
<dbReference type="RefSeq" id="XP_024706106.1">
    <property type="nucleotide sequence ID" value="XM_024854034.1"/>
</dbReference>
<feature type="transmembrane region" description="Helical" evidence="1">
    <location>
        <begin position="440"/>
        <end position="461"/>
    </location>
</feature>
<sequence length="486" mass="56284">MESQSLLREIESFPLEYHNTQRRPLDETIPGLKHRVVRRTCKFYRSSNNTAFLDGLRGLFAIAVVNQHIFGSFEKSTYYGFGLSAHESAQCSYRHEEIPFSHGFFQLPIIRLTHAGDAGVCVFFVLSGFVLSFRALGEAHRQNWQKMLSTLSSSTFRRGLRLFLPLLASTAFTMITLQLGLWESSHSIVYNRAIMTGVPERQPDRMSSFGAQLKHWLLSWSHLTNIWSWEEYISPYDVHLWTIPSEFRASMLLYLVLLSTGRLLPVVRDLLLASFVIYAYCWGRWDVCLFLSGALLADTVHTRNTESIPERQSEAIKKPWKERSKLALQLALITCSLFLLSSPTFCFDYTPGYRLLAQLIPSFDRQPYRFFPGLGAIFLVGVLVHTKIELPFRLRLLTTPFVQYLGRISYSIYILHGPLLHLVGYPLFPALWEITGKDEMWRYVLGFIAGWMMFFLLLVWVSDFFCRWIDEESVRFSKWVESKLLA</sequence>
<name>A0A2I2GD32_9EURO</name>
<dbReference type="GO" id="GO:0016747">
    <property type="term" value="F:acyltransferase activity, transferring groups other than amino-acyl groups"/>
    <property type="evidence" value="ECO:0007669"/>
    <property type="project" value="InterPro"/>
</dbReference>
<proteinExistence type="predicted"/>
<evidence type="ECO:0000313" key="4">
    <source>
        <dbReference type="Proteomes" id="UP000234275"/>
    </source>
</evidence>
<dbReference type="InterPro" id="IPR050879">
    <property type="entry name" value="Acyltransferase_3"/>
</dbReference>
<dbReference type="STRING" id="1392250.A0A2I2GD32"/>
<feature type="transmembrane region" description="Helical" evidence="1">
    <location>
        <begin position="162"/>
        <end position="182"/>
    </location>
</feature>
<dbReference type="Pfam" id="PF01757">
    <property type="entry name" value="Acyl_transf_3"/>
    <property type="match status" value="1"/>
</dbReference>
<protein>
    <recommendedName>
        <fullName evidence="2">Acyltransferase 3 domain-containing protein</fullName>
    </recommendedName>
</protein>
<feature type="transmembrane region" description="Helical" evidence="1">
    <location>
        <begin position="115"/>
        <end position="137"/>
    </location>
</feature>
<accession>A0A2I2GD32</accession>
<feature type="domain" description="Acyltransferase 3" evidence="2">
    <location>
        <begin position="51"/>
        <end position="461"/>
    </location>
</feature>
<dbReference type="VEuPathDB" id="FungiDB:P170DRAFT_492900"/>
<organism evidence="3 4">
    <name type="scientific">Aspergillus steynii IBT 23096</name>
    <dbReference type="NCBI Taxonomy" id="1392250"/>
    <lineage>
        <taxon>Eukaryota</taxon>
        <taxon>Fungi</taxon>
        <taxon>Dikarya</taxon>
        <taxon>Ascomycota</taxon>
        <taxon>Pezizomycotina</taxon>
        <taxon>Eurotiomycetes</taxon>
        <taxon>Eurotiomycetidae</taxon>
        <taxon>Eurotiales</taxon>
        <taxon>Aspergillaceae</taxon>
        <taxon>Aspergillus</taxon>
        <taxon>Aspergillus subgen. Circumdati</taxon>
    </lineage>
</organism>
<feature type="transmembrane region" description="Helical" evidence="1">
    <location>
        <begin position="408"/>
        <end position="428"/>
    </location>
</feature>
<dbReference type="EMBL" id="MSFO01000003">
    <property type="protein sequence ID" value="PLB50804.1"/>
    <property type="molecule type" value="Genomic_DNA"/>
</dbReference>
<keyword evidence="1" id="KW-0812">Transmembrane</keyword>
<dbReference type="PANTHER" id="PTHR23028">
    <property type="entry name" value="ACETYLTRANSFERASE"/>
    <property type="match status" value="1"/>
</dbReference>
<dbReference type="InterPro" id="IPR002656">
    <property type="entry name" value="Acyl_transf_3_dom"/>
</dbReference>
<feature type="transmembrane region" description="Helical" evidence="1">
    <location>
        <begin position="326"/>
        <end position="347"/>
    </location>
</feature>
<feature type="transmembrane region" description="Helical" evidence="1">
    <location>
        <begin position="270"/>
        <end position="297"/>
    </location>
</feature>
<reference evidence="3 4" key="1">
    <citation type="submission" date="2016-12" db="EMBL/GenBank/DDBJ databases">
        <title>The genomes of Aspergillus section Nigri reveals drivers in fungal speciation.</title>
        <authorList>
            <consortium name="DOE Joint Genome Institute"/>
            <person name="Vesth T.C."/>
            <person name="Nybo J."/>
            <person name="Theobald S."/>
            <person name="Brandl J."/>
            <person name="Frisvad J.C."/>
            <person name="Nielsen K.F."/>
            <person name="Lyhne E.K."/>
            <person name="Kogle M.E."/>
            <person name="Kuo A."/>
            <person name="Riley R."/>
            <person name="Clum A."/>
            <person name="Nolan M."/>
            <person name="Lipzen A."/>
            <person name="Salamov A."/>
            <person name="Henrissat B."/>
            <person name="Wiebenga A."/>
            <person name="De Vries R.P."/>
            <person name="Grigoriev I.V."/>
            <person name="Mortensen U.H."/>
            <person name="Andersen M.R."/>
            <person name="Baker S.E."/>
        </authorList>
    </citation>
    <scope>NUCLEOTIDE SEQUENCE [LARGE SCALE GENOMIC DNA]</scope>
    <source>
        <strain evidence="3 4">IBT 23096</strain>
    </source>
</reference>
<keyword evidence="4" id="KW-1185">Reference proteome</keyword>
<evidence type="ECO:0000313" key="3">
    <source>
        <dbReference type="EMBL" id="PLB50804.1"/>
    </source>
</evidence>
<feature type="transmembrane region" description="Helical" evidence="1">
    <location>
        <begin position="368"/>
        <end position="388"/>
    </location>
</feature>
<gene>
    <name evidence="3" type="ORF">P170DRAFT_492900</name>
</gene>
<dbReference type="OrthoDB" id="5819582at2759"/>
<comment type="caution">
    <text evidence="3">The sequence shown here is derived from an EMBL/GenBank/DDBJ whole genome shotgun (WGS) entry which is preliminary data.</text>
</comment>
<dbReference type="AlphaFoldDB" id="A0A2I2GD32"/>
<evidence type="ECO:0000256" key="1">
    <source>
        <dbReference type="SAM" id="Phobius"/>
    </source>
</evidence>
<evidence type="ECO:0000259" key="2">
    <source>
        <dbReference type="Pfam" id="PF01757"/>
    </source>
</evidence>
<dbReference type="PANTHER" id="PTHR23028:SF134">
    <property type="entry name" value="PUTATIVE (AFU_ORTHOLOGUE AFUA_4G08520)-RELATED"/>
    <property type="match status" value="1"/>
</dbReference>
<dbReference type="GeneID" id="36561738"/>